<protein>
    <submittedName>
        <fullName evidence="1">Uncharacterized protein</fullName>
    </submittedName>
</protein>
<dbReference type="Gene3D" id="2.40.50.140">
    <property type="entry name" value="Nucleic acid-binding proteins"/>
    <property type="match status" value="1"/>
</dbReference>
<comment type="caution">
    <text evidence="1">The sequence shown here is derived from an EMBL/GenBank/DDBJ whole genome shotgun (WGS) entry which is preliminary data.</text>
</comment>
<dbReference type="AlphaFoldDB" id="A0A2U1LP44"/>
<sequence>MSNILIEHDRDDPTRSGVLIDAGSFVLALRKLESSIRSEQGLRFTCEGTVASINTTADWFYTSCTKCTRKSEKRHMNIRMHRARCTTIFAGKSPP</sequence>
<name>A0A2U1LP44_ARTAN</name>
<reference evidence="1 2" key="1">
    <citation type="journal article" date="2018" name="Mol. Plant">
        <title>The genome of Artemisia annua provides insight into the evolution of Asteraceae family and artemisinin biosynthesis.</title>
        <authorList>
            <person name="Shen Q."/>
            <person name="Zhang L."/>
            <person name="Liao Z."/>
            <person name="Wang S."/>
            <person name="Yan T."/>
            <person name="Shi P."/>
            <person name="Liu M."/>
            <person name="Fu X."/>
            <person name="Pan Q."/>
            <person name="Wang Y."/>
            <person name="Lv Z."/>
            <person name="Lu X."/>
            <person name="Zhang F."/>
            <person name="Jiang W."/>
            <person name="Ma Y."/>
            <person name="Chen M."/>
            <person name="Hao X."/>
            <person name="Li L."/>
            <person name="Tang Y."/>
            <person name="Lv G."/>
            <person name="Zhou Y."/>
            <person name="Sun X."/>
            <person name="Brodelius P.E."/>
            <person name="Rose J.K.C."/>
            <person name="Tang K."/>
        </authorList>
    </citation>
    <scope>NUCLEOTIDE SEQUENCE [LARGE SCALE GENOMIC DNA]</scope>
    <source>
        <strain evidence="2">cv. Huhao1</strain>
        <tissue evidence="1">Leaf</tissue>
    </source>
</reference>
<gene>
    <name evidence="1" type="ORF">CTI12_AA469380</name>
</gene>
<evidence type="ECO:0000313" key="1">
    <source>
        <dbReference type="EMBL" id="PWA50762.1"/>
    </source>
</evidence>
<dbReference type="OrthoDB" id="694146at2759"/>
<proteinExistence type="predicted"/>
<dbReference type="InterPro" id="IPR012340">
    <property type="entry name" value="NA-bd_OB-fold"/>
</dbReference>
<accession>A0A2U1LP44</accession>
<evidence type="ECO:0000313" key="2">
    <source>
        <dbReference type="Proteomes" id="UP000245207"/>
    </source>
</evidence>
<dbReference type="EMBL" id="PKPP01008409">
    <property type="protein sequence ID" value="PWA50762.1"/>
    <property type="molecule type" value="Genomic_DNA"/>
</dbReference>
<keyword evidence="2" id="KW-1185">Reference proteome</keyword>
<dbReference type="Proteomes" id="UP000245207">
    <property type="component" value="Unassembled WGS sequence"/>
</dbReference>
<organism evidence="1 2">
    <name type="scientific">Artemisia annua</name>
    <name type="common">Sweet wormwood</name>
    <dbReference type="NCBI Taxonomy" id="35608"/>
    <lineage>
        <taxon>Eukaryota</taxon>
        <taxon>Viridiplantae</taxon>
        <taxon>Streptophyta</taxon>
        <taxon>Embryophyta</taxon>
        <taxon>Tracheophyta</taxon>
        <taxon>Spermatophyta</taxon>
        <taxon>Magnoliopsida</taxon>
        <taxon>eudicotyledons</taxon>
        <taxon>Gunneridae</taxon>
        <taxon>Pentapetalae</taxon>
        <taxon>asterids</taxon>
        <taxon>campanulids</taxon>
        <taxon>Asterales</taxon>
        <taxon>Asteraceae</taxon>
        <taxon>Asteroideae</taxon>
        <taxon>Anthemideae</taxon>
        <taxon>Artemisiinae</taxon>
        <taxon>Artemisia</taxon>
    </lineage>
</organism>